<evidence type="ECO:0000256" key="4">
    <source>
        <dbReference type="ARBA" id="ARBA00023128"/>
    </source>
</evidence>
<evidence type="ECO:0000256" key="3">
    <source>
        <dbReference type="ARBA" id="ARBA00022980"/>
    </source>
</evidence>
<evidence type="ECO:0000256" key="6">
    <source>
        <dbReference type="ARBA" id="ARBA00035183"/>
    </source>
</evidence>
<evidence type="ECO:0000256" key="5">
    <source>
        <dbReference type="ARBA" id="ARBA00023274"/>
    </source>
</evidence>
<dbReference type="PANTHER" id="PTHR31542">
    <property type="entry name" value="39A RIBOSOMAL PROTEIN L50, MITOCHONDRIAL"/>
    <property type="match status" value="1"/>
</dbReference>
<comment type="similarity">
    <text evidence="2">Belongs to the mitochondrion-specific ribosomal protein mL50 family.</text>
</comment>
<dbReference type="Proteomes" id="UP000051574">
    <property type="component" value="Unassembled WGS sequence"/>
</dbReference>
<dbReference type="AlphaFoldDB" id="A0A0T6AVI8"/>
<feature type="non-terminal residue" evidence="8">
    <location>
        <position position="180"/>
    </location>
</feature>
<keyword evidence="5" id="KW-0687">Ribonucleoprotein</keyword>
<reference evidence="8 9" key="1">
    <citation type="submission" date="2015-09" db="EMBL/GenBank/DDBJ databases">
        <title>Draft genome of the scarab beetle Oryctes borbonicus.</title>
        <authorList>
            <person name="Meyer J.M."/>
            <person name="Markov G.V."/>
            <person name="Baskaran P."/>
            <person name="Herrmann M."/>
            <person name="Sommer R.J."/>
            <person name="Roedelsperger C."/>
        </authorList>
    </citation>
    <scope>NUCLEOTIDE SEQUENCE [LARGE SCALE GENOMIC DNA]</scope>
    <source>
        <strain evidence="8">OB123</strain>
        <tissue evidence="8">Whole animal</tissue>
    </source>
</reference>
<dbReference type="EMBL" id="LJIG01022721">
    <property type="protein sequence ID" value="KRT79058.1"/>
    <property type="molecule type" value="Genomic_DNA"/>
</dbReference>
<dbReference type="InterPro" id="IPR018305">
    <property type="entry name" value="Ribosomal_m50"/>
</dbReference>
<proteinExistence type="inferred from homology"/>
<accession>A0A0T6AVI8</accession>
<keyword evidence="3" id="KW-0689">Ribosomal protein</keyword>
<sequence length="180" mass="20354">MAALVRHGVLKTGQVKLPQNGNYNVLVCRYATKAEKKKGIDRKVPPKIDSSAQSLAAKGFLRPQKDYTPPQDVSTRLESIIQNKLGAIEKTTKLSDLNVRFALFSACNDEFNHSIPNSLLHAIETVDDLCKFYATPVNTTMPLDKLRNMKLPKNLHIQYEYHRFHPDTDTKFDGITAFPR</sequence>
<evidence type="ECO:0000256" key="7">
    <source>
        <dbReference type="ARBA" id="ARBA00035398"/>
    </source>
</evidence>
<keyword evidence="4" id="KW-0496">Mitochondrion</keyword>
<evidence type="ECO:0000313" key="9">
    <source>
        <dbReference type="Proteomes" id="UP000051574"/>
    </source>
</evidence>
<comment type="subcellular location">
    <subcellularLocation>
        <location evidence="1">Mitochondrion</location>
    </subcellularLocation>
</comment>
<evidence type="ECO:0000313" key="8">
    <source>
        <dbReference type="EMBL" id="KRT79058.1"/>
    </source>
</evidence>
<dbReference type="Pfam" id="PF10501">
    <property type="entry name" value="Ribosomal_L50"/>
    <property type="match status" value="1"/>
</dbReference>
<organism evidence="8 9">
    <name type="scientific">Oryctes borbonicus</name>
    <dbReference type="NCBI Taxonomy" id="1629725"/>
    <lineage>
        <taxon>Eukaryota</taxon>
        <taxon>Metazoa</taxon>
        <taxon>Ecdysozoa</taxon>
        <taxon>Arthropoda</taxon>
        <taxon>Hexapoda</taxon>
        <taxon>Insecta</taxon>
        <taxon>Pterygota</taxon>
        <taxon>Neoptera</taxon>
        <taxon>Endopterygota</taxon>
        <taxon>Coleoptera</taxon>
        <taxon>Polyphaga</taxon>
        <taxon>Scarabaeiformia</taxon>
        <taxon>Scarabaeidae</taxon>
        <taxon>Dynastinae</taxon>
        <taxon>Oryctes</taxon>
    </lineage>
</organism>
<keyword evidence="9" id="KW-1185">Reference proteome</keyword>
<name>A0A0T6AVI8_9SCAR</name>
<dbReference type="GO" id="GO:0005762">
    <property type="term" value="C:mitochondrial large ribosomal subunit"/>
    <property type="evidence" value="ECO:0007669"/>
    <property type="project" value="TreeGrafter"/>
</dbReference>
<comment type="caution">
    <text evidence="8">The sequence shown here is derived from an EMBL/GenBank/DDBJ whole genome shotgun (WGS) entry which is preliminary data.</text>
</comment>
<dbReference type="OrthoDB" id="9939609at2759"/>
<evidence type="ECO:0000256" key="2">
    <source>
        <dbReference type="ARBA" id="ARBA00008860"/>
    </source>
</evidence>
<protein>
    <recommendedName>
        <fullName evidence="6">Large ribosomal subunit protein mL50</fullName>
    </recommendedName>
    <alternativeName>
        <fullName evidence="7">39S ribosomal protein L50, mitochondrial</fullName>
    </alternativeName>
</protein>
<evidence type="ECO:0000256" key="1">
    <source>
        <dbReference type="ARBA" id="ARBA00004173"/>
    </source>
</evidence>
<gene>
    <name evidence="8" type="ORF">AMK59_8730</name>
</gene>
<dbReference type="PANTHER" id="PTHR31542:SF1">
    <property type="entry name" value="LARGE RIBOSOMAL SUBUNIT PROTEIN ML50"/>
    <property type="match status" value="1"/>
</dbReference>